<keyword evidence="5" id="KW-0443">Lipid metabolism</keyword>
<dbReference type="GO" id="GO:0005506">
    <property type="term" value="F:iron ion binding"/>
    <property type="evidence" value="ECO:0007669"/>
    <property type="project" value="InterPro"/>
</dbReference>
<dbReference type="GO" id="GO:0012505">
    <property type="term" value="C:endomembrane system"/>
    <property type="evidence" value="ECO:0007669"/>
    <property type="project" value="UniProtKB-SubCell"/>
</dbReference>
<protein>
    <submittedName>
        <fullName evidence="9">C-5 sterol desaturase</fullName>
    </submittedName>
</protein>
<sequence length="271" mass="31712">MTIEIILLALSPIFILFVTYEFIKHRRYYDIKDSMANSALALMHQASDAIALLLLMPFFYWLHDYRLFDIELSVMTVLGAFILQDFLYYWFHKASHHIHWLWAAHVVHHSSTKMNFSTAFRQSLMYPIVGMWVFWLPMIVIGFDPITVFTVVALNLAYQFFVHTQIVNKLGWFEKVFNTPSHHRVHHAINPGYIDKNFAGVLIIWDKLFGTFTEEKLTEPCKYGIVEQINSNNPLTITFHQWVYLGRGVLNARGLKAKFKVLFGNPNQSLH</sequence>
<dbReference type="AlphaFoldDB" id="K6ZUL7"/>
<dbReference type="GO" id="GO:0016020">
    <property type="term" value="C:membrane"/>
    <property type="evidence" value="ECO:0007669"/>
    <property type="project" value="GOC"/>
</dbReference>
<proteinExistence type="predicted"/>
<evidence type="ECO:0000313" key="9">
    <source>
        <dbReference type="EMBL" id="GAC27025.1"/>
    </source>
</evidence>
<keyword evidence="10" id="KW-1185">Reference proteome</keyword>
<dbReference type="GO" id="GO:0008610">
    <property type="term" value="P:lipid biosynthetic process"/>
    <property type="evidence" value="ECO:0007669"/>
    <property type="project" value="InterPro"/>
</dbReference>
<evidence type="ECO:0000256" key="4">
    <source>
        <dbReference type="ARBA" id="ARBA00023002"/>
    </source>
</evidence>
<gene>
    <name evidence="9" type="ORF">GPAL_0144</name>
</gene>
<dbReference type="InterPro" id="IPR006694">
    <property type="entry name" value="Fatty_acid_hydroxylase"/>
</dbReference>
<evidence type="ECO:0000259" key="8">
    <source>
        <dbReference type="Pfam" id="PF04116"/>
    </source>
</evidence>
<organism evidence="9 10">
    <name type="scientific">Brumicola pallidula DSM 14239 = ACAM 615</name>
    <dbReference type="NCBI Taxonomy" id="1121922"/>
    <lineage>
        <taxon>Bacteria</taxon>
        <taxon>Pseudomonadati</taxon>
        <taxon>Pseudomonadota</taxon>
        <taxon>Gammaproteobacteria</taxon>
        <taxon>Alteromonadales</taxon>
        <taxon>Alteromonadaceae</taxon>
        <taxon>Brumicola</taxon>
    </lineage>
</organism>
<dbReference type="PANTHER" id="PTHR21624">
    <property type="entry name" value="STEROL DESATURASE-RELATED PROTEIN"/>
    <property type="match status" value="1"/>
</dbReference>
<feature type="transmembrane region" description="Helical" evidence="7">
    <location>
        <begin position="72"/>
        <end position="91"/>
    </location>
</feature>
<dbReference type="STRING" id="1121922.GCA_000428905_02537"/>
<feature type="domain" description="Fatty acid hydroxylase" evidence="8">
    <location>
        <begin position="78"/>
        <end position="211"/>
    </location>
</feature>
<dbReference type="GO" id="GO:0050479">
    <property type="term" value="F:glyceryl-ether monooxygenase activity"/>
    <property type="evidence" value="ECO:0007669"/>
    <property type="project" value="TreeGrafter"/>
</dbReference>
<evidence type="ECO:0000256" key="1">
    <source>
        <dbReference type="ARBA" id="ARBA00004127"/>
    </source>
</evidence>
<reference evidence="10" key="1">
    <citation type="journal article" date="2014" name="Environ. Microbiol.">
        <title>Comparative genomics of the marine bacterial genus Glaciecola reveals the high degree of genomic diversity and genomic characteristic for cold adaptation.</title>
        <authorList>
            <person name="Qin Q.L."/>
            <person name="Xie B.B."/>
            <person name="Yu Y."/>
            <person name="Shu Y.L."/>
            <person name="Rong J.C."/>
            <person name="Zhang Y.J."/>
            <person name="Zhao D.L."/>
            <person name="Chen X.L."/>
            <person name="Zhang X.Y."/>
            <person name="Chen B."/>
            <person name="Zhou B.C."/>
            <person name="Zhang Y.Z."/>
        </authorList>
    </citation>
    <scope>NUCLEOTIDE SEQUENCE [LARGE SCALE GENOMIC DNA]</scope>
    <source>
        <strain evidence="10">ACAM 615</strain>
    </source>
</reference>
<comment type="subcellular location">
    <subcellularLocation>
        <location evidence="1">Endomembrane system</location>
        <topology evidence="1">Multi-pass membrane protein</topology>
    </subcellularLocation>
</comment>
<keyword evidence="2 7" id="KW-0812">Transmembrane</keyword>
<evidence type="ECO:0000256" key="6">
    <source>
        <dbReference type="ARBA" id="ARBA00023136"/>
    </source>
</evidence>
<evidence type="ECO:0000256" key="5">
    <source>
        <dbReference type="ARBA" id="ARBA00023098"/>
    </source>
</evidence>
<dbReference type="InterPro" id="IPR051689">
    <property type="entry name" value="Sterol_desaturase/TMEM195"/>
</dbReference>
<dbReference type="Pfam" id="PF04116">
    <property type="entry name" value="FA_hydroxylase"/>
    <property type="match status" value="1"/>
</dbReference>
<dbReference type="PANTHER" id="PTHR21624:SF1">
    <property type="entry name" value="ALKYLGLYCEROL MONOOXYGENASE"/>
    <property type="match status" value="1"/>
</dbReference>
<keyword evidence="3 7" id="KW-1133">Transmembrane helix</keyword>
<dbReference type="EMBL" id="BAEQ01000004">
    <property type="protein sequence ID" value="GAC27025.1"/>
    <property type="molecule type" value="Genomic_DNA"/>
</dbReference>
<dbReference type="Proteomes" id="UP000006251">
    <property type="component" value="Unassembled WGS sequence"/>
</dbReference>
<dbReference type="OrthoDB" id="9770329at2"/>
<evidence type="ECO:0000256" key="2">
    <source>
        <dbReference type="ARBA" id="ARBA00022692"/>
    </source>
</evidence>
<feature type="transmembrane region" description="Helical" evidence="7">
    <location>
        <begin position="35"/>
        <end position="60"/>
    </location>
</feature>
<keyword evidence="4" id="KW-0560">Oxidoreductase</keyword>
<keyword evidence="6 7" id="KW-0472">Membrane</keyword>
<feature type="transmembrane region" description="Helical" evidence="7">
    <location>
        <begin position="124"/>
        <end position="143"/>
    </location>
</feature>
<dbReference type="RefSeq" id="WP_006008177.1">
    <property type="nucleotide sequence ID" value="NZ_AUAV01000013.1"/>
</dbReference>
<evidence type="ECO:0000256" key="3">
    <source>
        <dbReference type="ARBA" id="ARBA00022989"/>
    </source>
</evidence>
<name>K6ZUL7_9ALTE</name>
<dbReference type="GO" id="GO:0006643">
    <property type="term" value="P:membrane lipid metabolic process"/>
    <property type="evidence" value="ECO:0007669"/>
    <property type="project" value="TreeGrafter"/>
</dbReference>
<feature type="transmembrane region" description="Helical" evidence="7">
    <location>
        <begin position="6"/>
        <end position="23"/>
    </location>
</feature>
<evidence type="ECO:0000313" key="10">
    <source>
        <dbReference type="Proteomes" id="UP000006251"/>
    </source>
</evidence>
<accession>K6ZUL7</accession>
<evidence type="ECO:0000256" key="7">
    <source>
        <dbReference type="SAM" id="Phobius"/>
    </source>
</evidence>
<comment type="caution">
    <text evidence="9">The sequence shown here is derived from an EMBL/GenBank/DDBJ whole genome shotgun (WGS) entry which is preliminary data.</text>
</comment>